<dbReference type="EMBL" id="VIKS01000010">
    <property type="protein sequence ID" value="TQV86498.1"/>
    <property type="molecule type" value="Genomic_DNA"/>
</dbReference>
<evidence type="ECO:0000313" key="5">
    <source>
        <dbReference type="EMBL" id="TQV86498.1"/>
    </source>
</evidence>
<gene>
    <name evidence="5" type="primary">tusD</name>
    <name evidence="5" type="ORF">FLL46_16435</name>
</gene>
<accession>A0A545UAL0</accession>
<keyword evidence="6" id="KW-1185">Reference proteome</keyword>
<organism evidence="5 6">
    <name type="scientific">Aliikangiella coralliicola</name>
    <dbReference type="NCBI Taxonomy" id="2592383"/>
    <lineage>
        <taxon>Bacteria</taxon>
        <taxon>Pseudomonadati</taxon>
        <taxon>Pseudomonadota</taxon>
        <taxon>Gammaproteobacteria</taxon>
        <taxon>Oceanospirillales</taxon>
        <taxon>Pleioneaceae</taxon>
        <taxon>Aliikangiella</taxon>
    </lineage>
</organism>
<dbReference type="InterPro" id="IPR027396">
    <property type="entry name" value="DsrEFH-like"/>
</dbReference>
<dbReference type="SUPFAM" id="SSF75169">
    <property type="entry name" value="DsrEFH-like"/>
    <property type="match status" value="1"/>
</dbReference>
<dbReference type="InterPro" id="IPR003787">
    <property type="entry name" value="Sulphur_relay_DsrE/F-like"/>
</dbReference>
<dbReference type="GO" id="GO:1990228">
    <property type="term" value="C:sulfurtransferase complex"/>
    <property type="evidence" value="ECO:0007669"/>
    <property type="project" value="TreeGrafter"/>
</dbReference>
<evidence type="ECO:0000256" key="3">
    <source>
        <dbReference type="ARBA" id="ARBA00022490"/>
    </source>
</evidence>
<evidence type="ECO:0000256" key="2">
    <source>
        <dbReference type="ARBA" id="ARBA00007067"/>
    </source>
</evidence>
<comment type="similarity">
    <text evidence="2">Belongs to the DsrE/TusD family.</text>
</comment>
<evidence type="ECO:0000256" key="1">
    <source>
        <dbReference type="ARBA" id="ARBA00004496"/>
    </source>
</evidence>
<dbReference type="OrthoDB" id="9787483at2"/>
<reference evidence="5 6" key="1">
    <citation type="submission" date="2019-07" db="EMBL/GenBank/DDBJ databases">
        <title>Draft genome for Aliikangiella sp. M105.</title>
        <authorList>
            <person name="Wang G."/>
        </authorList>
    </citation>
    <scope>NUCLEOTIDE SEQUENCE [LARGE SCALE GENOMIC DNA]</scope>
    <source>
        <strain evidence="5 6">M105</strain>
    </source>
</reference>
<dbReference type="Gene3D" id="3.40.1260.10">
    <property type="entry name" value="DsrEFH-like"/>
    <property type="match status" value="1"/>
</dbReference>
<evidence type="ECO:0000313" key="6">
    <source>
        <dbReference type="Proteomes" id="UP000315439"/>
    </source>
</evidence>
<sequence>MSVSFTILVTGSPTNSQAHLSALRFANAVIENNHSISSVFFYQEAVHVANGYIIKPSDEAQLTQKWATLSAEHNVELQVCVAAANRRGVIDANEASLNALEHHSIHPAFSILGLGQFAAKLSEAKTKIVQFK</sequence>
<dbReference type="AlphaFoldDB" id="A0A545UAL0"/>
<dbReference type="Proteomes" id="UP000315439">
    <property type="component" value="Unassembled WGS sequence"/>
</dbReference>
<comment type="subcellular location">
    <subcellularLocation>
        <location evidence="1">Cytoplasm</location>
    </subcellularLocation>
</comment>
<name>A0A545UAL0_9GAMM</name>
<dbReference type="GO" id="GO:0016783">
    <property type="term" value="F:sulfurtransferase activity"/>
    <property type="evidence" value="ECO:0007669"/>
    <property type="project" value="InterPro"/>
</dbReference>
<dbReference type="InterPro" id="IPR017463">
    <property type="entry name" value="Sulphur_relay_TusD/DsrE"/>
</dbReference>
<proteinExistence type="inferred from homology"/>
<dbReference type="PANTHER" id="PTHR34874">
    <property type="entry name" value="PROTEIN YCHN"/>
    <property type="match status" value="1"/>
</dbReference>
<dbReference type="PANTHER" id="PTHR34874:SF3">
    <property type="entry name" value="SULFURTRANSFERASE TUSD"/>
    <property type="match status" value="1"/>
</dbReference>
<protein>
    <submittedName>
        <fullName evidence="5">Sulfurtransferase complex subunit TusD</fullName>
    </submittedName>
</protein>
<dbReference type="NCBIfam" id="NF001237">
    <property type="entry name" value="PRK00207.1"/>
    <property type="match status" value="1"/>
</dbReference>
<dbReference type="Pfam" id="PF02635">
    <property type="entry name" value="DsrE"/>
    <property type="match status" value="1"/>
</dbReference>
<dbReference type="NCBIfam" id="TIGR03012">
    <property type="entry name" value="sulf_tusD_dsrE"/>
    <property type="match status" value="1"/>
</dbReference>
<keyword evidence="4 5" id="KW-0808">Transferase</keyword>
<evidence type="ECO:0000256" key="4">
    <source>
        <dbReference type="ARBA" id="ARBA00022679"/>
    </source>
</evidence>
<dbReference type="GO" id="GO:0002143">
    <property type="term" value="P:tRNA wobble position uridine thiolation"/>
    <property type="evidence" value="ECO:0007669"/>
    <property type="project" value="TreeGrafter"/>
</dbReference>
<dbReference type="RefSeq" id="WP_142932421.1">
    <property type="nucleotide sequence ID" value="NZ_ML660166.1"/>
</dbReference>
<keyword evidence="3" id="KW-0963">Cytoplasm</keyword>
<comment type="caution">
    <text evidence="5">The sequence shown here is derived from an EMBL/GenBank/DDBJ whole genome shotgun (WGS) entry which is preliminary data.</text>
</comment>
<dbReference type="GO" id="GO:0097163">
    <property type="term" value="F:sulfur carrier activity"/>
    <property type="evidence" value="ECO:0007669"/>
    <property type="project" value="TreeGrafter"/>
</dbReference>